<sequence>MQHYFNDRQQKLGRGSEDRLKQEQSKSSATGYFSNEDSKPRFWTVVPEHDLFIIQPHDMSTIRWQWLGFQDLNVTSAQAQPVIQNFGFVYQPEWHEQLEKAYPSLQDSDIFQTLLGIFEALPSLCNIWLIDYSIKKIPYVCNKSESTIPASESFYVADRQFERVTYGCNTLRPGWERDTCDGRSFFRGSMDLADQLQEQLREDTKVNPEWDSDSGWDPCYVNVMGCMSLQD</sequence>
<dbReference type="AlphaFoldDB" id="A0A084QTH8"/>
<feature type="compositionally biased region" description="Basic and acidic residues" evidence="1">
    <location>
        <begin position="1"/>
        <end position="24"/>
    </location>
</feature>
<dbReference type="InParanoid" id="A0A084QTH8"/>
<gene>
    <name evidence="2" type="ORF">S40285_06721</name>
</gene>
<dbReference type="HOGENOM" id="CLU_065839_0_0_1"/>
<organism evidence="2 3">
    <name type="scientific">Stachybotrys chlorohalonatus (strain IBT 40285)</name>
    <dbReference type="NCBI Taxonomy" id="1283841"/>
    <lineage>
        <taxon>Eukaryota</taxon>
        <taxon>Fungi</taxon>
        <taxon>Dikarya</taxon>
        <taxon>Ascomycota</taxon>
        <taxon>Pezizomycotina</taxon>
        <taxon>Sordariomycetes</taxon>
        <taxon>Hypocreomycetidae</taxon>
        <taxon>Hypocreales</taxon>
        <taxon>Stachybotryaceae</taxon>
        <taxon>Stachybotrys</taxon>
    </lineage>
</organism>
<protein>
    <submittedName>
        <fullName evidence="2">Uncharacterized protein</fullName>
    </submittedName>
</protein>
<evidence type="ECO:0000256" key="1">
    <source>
        <dbReference type="SAM" id="MobiDB-lite"/>
    </source>
</evidence>
<evidence type="ECO:0000313" key="3">
    <source>
        <dbReference type="Proteomes" id="UP000028524"/>
    </source>
</evidence>
<name>A0A084QTH8_STAC4</name>
<dbReference type="Proteomes" id="UP000028524">
    <property type="component" value="Unassembled WGS sequence"/>
</dbReference>
<keyword evidence="3" id="KW-1185">Reference proteome</keyword>
<reference evidence="2 3" key="1">
    <citation type="journal article" date="2014" name="BMC Genomics">
        <title>Comparative genome sequencing reveals chemotype-specific gene clusters in the toxigenic black mold Stachybotrys.</title>
        <authorList>
            <person name="Semeiks J."/>
            <person name="Borek D."/>
            <person name="Otwinowski Z."/>
            <person name="Grishin N.V."/>
        </authorList>
    </citation>
    <scope>NUCLEOTIDE SEQUENCE [LARGE SCALE GENOMIC DNA]</scope>
    <source>
        <strain evidence="2 3">IBT 40285</strain>
    </source>
</reference>
<evidence type="ECO:0000313" key="2">
    <source>
        <dbReference type="EMBL" id="KFA67263.1"/>
    </source>
</evidence>
<accession>A0A084QTH8</accession>
<dbReference type="OrthoDB" id="3596450at2759"/>
<dbReference type="OMA" id="ASESFYV"/>
<proteinExistence type="predicted"/>
<feature type="region of interest" description="Disordered" evidence="1">
    <location>
        <begin position="1"/>
        <end position="33"/>
    </location>
</feature>
<dbReference type="EMBL" id="KL660218">
    <property type="protein sequence ID" value="KFA67263.1"/>
    <property type="molecule type" value="Genomic_DNA"/>
</dbReference>